<name>A0A1M6TXS7_9FLAO</name>
<dbReference type="GO" id="GO:0016740">
    <property type="term" value="F:transferase activity"/>
    <property type="evidence" value="ECO:0007669"/>
    <property type="project" value="UniProtKB-KW"/>
</dbReference>
<dbReference type="Gene3D" id="3.90.550.10">
    <property type="entry name" value="Spore Coat Polysaccharide Biosynthesis Protein SpsA, Chain A"/>
    <property type="match status" value="1"/>
</dbReference>
<organism evidence="3 4">
    <name type="scientific">Chishuiella changwenlii</name>
    <dbReference type="NCBI Taxonomy" id="1434701"/>
    <lineage>
        <taxon>Bacteria</taxon>
        <taxon>Pseudomonadati</taxon>
        <taxon>Bacteroidota</taxon>
        <taxon>Flavobacteriia</taxon>
        <taxon>Flavobacteriales</taxon>
        <taxon>Weeksellaceae</taxon>
        <taxon>Chishuiella</taxon>
    </lineage>
</organism>
<evidence type="ECO:0000313" key="4">
    <source>
        <dbReference type="Proteomes" id="UP000184120"/>
    </source>
</evidence>
<sequence>MNKLAIVVPYYKIDFFEETLLSIYQQTDKRFTLYIGNDLSPNNPLQLIDKYFDKTNYQYFDYKENLGGKNLASQWERILENVTEEWFQILGDDDMIADNFVEEFYKNIEQIENQKISIVKISQCLIDENSIQNTTFSSYQKIISTKTFLEGKFLLSERSSLSEHIFKLSEYKEYRFKKYPLAWHSDDMAVVQLSIPHGIYFINSTHVLVRFSEKSISGDVSNDKNNNLKEEASYYFFEDLLNKYHKYIAKENVENILKEQIFRAWKLKKKSSLNLFSIYLYINQPIKILTIPYKKYILNKNAIKQ</sequence>
<reference evidence="4" key="2">
    <citation type="submission" date="2016-11" db="EMBL/GenBank/DDBJ databases">
        <authorList>
            <person name="Varghese N."/>
            <person name="Submissions S."/>
        </authorList>
    </citation>
    <scope>NUCLEOTIDE SEQUENCE [LARGE SCALE GENOMIC DNA]</scope>
    <source>
        <strain evidence="4">DSM 27989</strain>
    </source>
</reference>
<keyword evidence="5" id="KW-1185">Reference proteome</keyword>
<dbReference type="SUPFAM" id="SSF53448">
    <property type="entry name" value="Nucleotide-diphospho-sugar transferases"/>
    <property type="match status" value="1"/>
</dbReference>
<dbReference type="EMBL" id="FRBH01000002">
    <property type="protein sequence ID" value="SHK61711.1"/>
    <property type="molecule type" value="Genomic_DNA"/>
</dbReference>
<dbReference type="Proteomes" id="UP000184120">
    <property type="component" value="Unassembled WGS sequence"/>
</dbReference>
<dbReference type="CDD" id="cd00761">
    <property type="entry name" value="Glyco_tranf_GTA_type"/>
    <property type="match status" value="1"/>
</dbReference>
<gene>
    <name evidence="2" type="ORF">GCM10010984_30800</name>
    <name evidence="3" type="ORF">SAMN05443634_102130</name>
</gene>
<keyword evidence="3" id="KW-0808">Transferase</keyword>
<evidence type="ECO:0000313" key="3">
    <source>
        <dbReference type="EMBL" id="SHK61711.1"/>
    </source>
</evidence>
<evidence type="ECO:0000313" key="2">
    <source>
        <dbReference type="EMBL" id="GGF11626.1"/>
    </source>
</evidence>
<proteinExistence type="predicted"/>
<reference evidence="2" key="1">
    <citation type="journal article" date="2014" name="Int. J. Syst. Evol. Microbiol.">
        <title>Complete genome of a new Firmicutes species belonging to the dominant human colonic microbiota ('Ruminococcus bicirculans') reveals two chromosomes and a selective capacity to utilize plant glucans.</title>
        <authorList>
            <consortium name="NISC Comparative Sequencing Program"/>
            <person name="Wegmann U."/>
            <person name="Louis P."/>
            <person name="Goesmann A."/>
            <person name="Henrissat B."/>
            <person name="Duncan S.H."/>
            <person name="Flint H.J."/>
        </authorList>
    </citation>
    <scope>NUCLEOTIDE SEQUENCE</scope>
    <source>
        <strain evidence="2">CGMCC 1.12707</strain>
    </source>
</reference>
<dbReference type="Proteomes" id="UP000650994">
    <property type="component" value="Unassembled WGS sequence"/>
</dbReference>
<dbReference type="InterPro" id="IPR001173">
    <property type="entry name" value="Glyco_trans_2-like"/>
</dbReference>
<dbReference type="EMBL" id="BMFL01000038">
    <property type="protein sequence ID" value="GGF11626.1"/>
    <property type="molecule type" value="Genomic_DNA"/>
</dbReference>
<protein>
    <submittedName>
        <fullName evidence="2 3">Glycosyl transferase</fullName>
    </submittedName>
</protein>
<feature type="domain" description="Glycosyltransferase 2-like" evidence="1">
    <location>
        <begin position="6"/>
        <end position="130"/>
    </location>
</feature>
<dbReference type="RefSeq" id="WP_072929476.1">
    <property type="nucleotide sequence ID" value="NZ_BMFL01000038.1"/>
</dbReference>
<dbReference type="InterPro" id="IPR029044">
    <property type="entry name" value="Nucleotide-diphossugar_trans"/>
</dbReference>
<reference evidence="2" key="5">
    <citation type="submission" date="2024-05" db="EMBL/GenBank/DDBJ databases">
        <authorList>
            <person name="Sun Q."/>
            <person name="Zhou Y."/>
        </authorList>
    </citation>
    <scope>NUCLEOTIDE SEQUENCE</scope>
    <source>
        <strain evidence="2">CGMCC 1.12707</strain>
    </source>
</reference>
<dbReference type="Pfam" id="PF00535">
    <property type="entry name" value="Glycos_transf_2"/>
    <property type="match status" value="1"/>
</dbReference>
<dbReference type="STRING" id="1434701.SAMN05443634_102130"/>
<accession>A0A1M6TXS7</accession>
<evidence type="ECO:0000313" key="5">
    <source>
        <dbReference type="Proteomes" id="UP000650994"/>
    </source>
</evidence>
<reference evidence="5" key="4">
    <citation type="journal article" date="2019" name="Int. J. Syst. Evol. Microbiol.">
        <title>The Global Catalogue of Microorganisms (GCM) 10K type strain sequencing project: providing services to taxonomists for standard genome sequencing and annotation.</title>
        <authorList>
            <consortium name="The Broad Institute Genomics Platform"/>
            <consortium name="The Broad Institute Genome Sequencing Center for Infectious Disease"/>
            <person name="Wu L."/>
            <person name="Ma J."/>
        </authorList>
    </citation>
    <scope>NUCLEOTIDE SEQUENCE [LARGE SCALE GENOMIC DNA]</scope>
    <source>
        <strain evidence="5">CGMCC 1.12707</strain>
    </source>
</reference>
<reference evidence="3" key="3">
    <citation type="submission" date="2016-11" db="EMBL/GenBank/DDBJ databases">
        <authorList>
            <person name="Jaros S."/>
            <person name="Januszkiewicz K."/>
            <person name="Wedrychowicz H."/>
        </authorList>
    </citation>
    <scope>NUCLEOTIDE SEQUENCE [LARGE SCALE GENOMIC DNA]</scope>
    <source>
        <strain evidence="3">DSM 27989</strain>
    </source>
</reference>
<dbReference type="OrthoDB" id="1374586at2"/>
<evidence type="ECO:0000259" key="1">
    <source>
        <dbReference type="Pfam" id="PF00535"/>
    </source>
</evidence>
<dbReference type="AlphaFoldDB" id="A0A1M6TXS7"/>